<dbReference type="Proteomes" id="UP000811282">
    <property type="component" value="Unassembled WGS sequence"/>
</dbReference>
<dbReference type="RefSeq" id="WP_215671264.1">
    <property type="nucleotide sequence ID" value="NZ_JAFJYC010000002.1"/>
</dbReference>
<dbReference type="InterPro" id="IPR015422">
    <property type="entry name" value="PyrdxlP-dep_Trfase_small"/>
</dbReference>
<gene>
    <name evidence="1" type="ORF">JZM24_17175</name>
</gene>
<name>A0ABS5YED3_9GAMM</name>
<reference evidence="1 2" key="1">
    <citation type="journal article" date="2021" name="Genome Biol. Evol.">
        <title>The evolution of interdependence in a four-way mealybug symbiosis.</title>
        <authorList>
            <person name="Garber A.I."/>
            <person name="Kupper M."/>
            <person name="Laetsch D.R."/>
            <person name="Weldon S.R."/>
            <person name="Ladinsky M.S."/>
            <person name="Bjorkman P.J."/>
            <person name="McCutcheon J.P."/>
        </authorList>
    </citation>
    <scope>NUCLEOTIDE SEQUENCE [LARGE SCALE GENOMIC DNA]</scope>
    <source>
        <strain evidence="1">SOD</strain>
    </source>
</reference>
<evidence type="ECO:0000313" key="1">
    <source>
        <dbReference type="EMBL" id="MBT9433400.1"/>
    </source>
</evidence>
<proteinExistence type="predicted"/>
<evidence type="ECO:0000313" key="2">
    <source>
        <dbReference type="Proteomes" id="UP000811282"/>
    </source>
</evidence>
<keyword evidence="2" id="KW-1185">Reference proteome</keyword>
<sequence>MPISNTHNLPADLKPGGARLRITLTAAHLTDDIDTLLEALSDAQHQNA</sequence>
<comment type="caution">
    <text evidence="1">The sequence shown here is derived from an EMBL/GenBank/DDBJ whole genome shotgun (WGS) entry which is preliminary data.</text>
</comment>
<dbReference type="Gene3D" id="3.90.1150.10">
    <property type="entry name" value="Aspartate Aminotransferase, domain 1"/>
    <property type="match status" value="1"/>
</dbReference>
<protein>
    <recommendedName>
        <fullName evidence="3">8-amino-7-oxononanoate synthase</fullName>
    </recommendedName>
</protein>
<organism evidence="1 2">
    <name type="scientific">Candidatus Sodalis endolongispinus</name>
    <dbReference type="NCBI Taxonomy" id="2812662"/>
    <lineage>
        <taxon>Bacteria</taxon>
        <taxon>Pseudomonadati</taxon>
        <taxon>Pseudomonadota</taxon>
        <taxon>Gammaproteobacteria</taxon>
        <taxon>Enterobacterales</taxon>
        <taxon>Bruguierivoracaceae</taxon>
        <taxon>Sodalis</taxon>
    </lineage>
</organism>
<dbReference type="EMBL" id="JAFJYC010000002">
    <property type="protein sequence ID" value="MBT9433400.1"/>
    <property type="molecule type" value="Genomic_DNA"/>
</dbReference>
<evidence type="ECO:0008006" key="3">
    <source>
        <dbReference type="Google" id="ProtNLM"/>
    </source>
</evidence>
<accession>A0ABS5YED3</accession>